<evidence type="ECO:0000259" key="1">
    <source>
        <dbReference type="Pfam" id="PF05729"/>
    </source>
</evidence>
<protein>
    <submittedName>
        <fullName evidence="2">NACHT domain- and WD repeat-containing protein 1</fullName>
    </submittedName>
</protein>
<comment type="caution">
    <text evidence="2">The sequence shown here is derived from an EMBL/GenBank/DDBJ whole genome shotgun (WGS) entry which is preliminary data.</text>
</comment>
<name>A0AAV4PWL8_9ARAC</name>
<dbReference type="Pfam" id="PF05729">
    <property type="entry name" value="NACHT"/>
    <property type="match status" value="1"/>
</dbReference>
<dbReference type="InterPro" id="IPR052752">
    <property type="entry name" value="NACHT-WD_repeat"/>
</dbReference>
<evidence type="ECO:0000313" key="3">
    <source>
        <dbReference type="Proteomes" id="UP001054837"/>
    </source>
</evidence>
<dbReference type="PANTHER" id="PTHR19871">
    <property type="entry name" value="BETA TRANSDUCIN-RELATED PROTEIN"/>
    <property type="match status" value="1"/>
</dbReference>
<proteinExistence type="predicted"/>
<accession>A0AAV4PWL8</accession>
<sequence length="484" mass="55156">MDDRAIDGIFLGCLDNLPPVVDMRWGVRDEATDDHMTTDLCMREIENCQRLSMGPNFVTFLGQKYGYRPIPTIIDGKEFRMIHDTLGLMSQDTSLLDRWYREDTNAVPSVFVLQPISSVLVNFNNKRAPKLQAADQATWWDTLDKLQKMLRKAANTLYISKRIDHEAMHNYMMSVTEREVINGILKVPNTRNHCLAYIRQINAVDMTNLKEVSKFIDTLGRTVDIEAQKLLTDLRDVRLVQKIEASNSVKYTINWCGKEGLAVKYHQDYLKEFTAHFYKHITRLVDRAMRKEDLSSQGHIVTEILQHLQAGKNSVSTFQGREYELDRIKNYIMSKSVEPFVLHGKGGCGKTSLLAKAASMMVVWSPKGTKPILTLRFLGTTPDSSSVVPMLTSVCQQIMYNYMMPWEGIPDDLIPLIAFTKRLLTKITYEQPLYIFLDSVDQLSGPSDANKLTWLPTRIPDNVKIVISSASEGKPKNTICSKKC</sequence>
<dbReference type="Proteomes" id="UP001054837">
    <property type="component" value="Unassembled WGS sequence"/>
</dbReference>
<dbReference type="PANTHER" id="PTHR19871:SF14">
    <property type="entry name" value="DUF4062 DOMAIN-CONTAINING PROTEIN"/>
    <property type="match status" value="1"/>
</dbReference>
<keyword evidence="3" id="KW-1185">Reference proteome</keyword>
<dbReference type="EMBL" id="BPLQ01003528">
    <property type="protein sequence ID" value="GIY01135.1"/>
    <property type="molecule type" value="Genomic_DNA"/>
</dbReference>
<dbReference type="AlphaFoldDB" id="A0AAV4PWL8"/>
<gene>
    <name evidence="2" type="primary">NWD1</name>
    <name evidence="2" type="ORF">CDAR_91181</name>
</gene>
<feature type="domain" description="NACHT" evidence="1">
    <location>
        <begin position="340"/>
        <end position="473"/>
    </location>
</feature>
<dbReference type="SUPFAM" id="SSF52540">
    <property type="entry name" value="P-loop containing nucleoside triphosphate hydrolases"/>
    <property type="match status" value="1"/>
</dbReference>
<reference evidence="2 3" key="1">
    <citation type="submission" date="2021-06" db="EMBL/GenBank/DDBJ databases">
        <title>Caerostris darwini draft genome.</title>
        <authorList>
            <person name="Kono N."/>
            <person name="Arakawa K."/>
        </authorList>
    </citation>
    <scope>NUCLEOTIDE SEQUENCE [LARGE SCALE GENOMIC DNA]</scope>
</reference>
<evidence type="ECO:0000313" key="2">
    <source>
        <dbReference type="EMBL" id="GIY01135.1"/>
    </source>
</evidence>
<dbReference type="InterPro" id="IPR027417">
    <property type="entry name" value="P-loop_NTPase"/>
</dbReference>
<organism evidence="2 3">
    <name type="scientific">Caerostris darwini</name>
    <dbReference type="NCBI Taxonomy" id="1538125"/>
    <lineage>
        <taxon>Eukaryota</taxon>
        <taxon>Metazoa</taxon>
        <taxon>Ecdysozoa</taxon>
        <taxon>Arthropoda</taxon>
        <taxon>Chelicerata</taxon>
        <taxon>Arachnida</taxon>
        <taxon>Araneae</taxon>
        <taxon>Araneomorphae</taxon>
        <taxon>Entelegynae</taxon>
        <taxon>Araneoidea</taxon>
        <taxon>Araneidae</taxon>
        <taxon>Caerostris</taxon>
    </lineage>
</organism>
<dbReference type="InterPro" id="IPR007111">
    <property type="entry name" value="NACHT_NTPase"/>
</dbReference>
<dbReference type="Gene3D" id="3.40.50.300">
    <property type="entry name" value="P-loop containing nucleotide triphosphate hydrolases"/>
    <property type="match status" value="1"/>
</dbReference>